<evidence type="ECO:0000313" key="3">
    <source>
        <dbReference type="Proteomes" id="UP000235371"/>
    </source>
</evidence>
<evidence type="ECO:0000313" key="2">
    <source>
        <dbReference type="EMBL" id="PMD51457.1"/>
    </source>
</evidence>
<feature type="region of interest" description="Disordered" evidence="1">
    <location>
        <begin position="25"/>
        <end position="54"/>
    </location>
</feature>
<sequence length="54" mass="5791">MSHDSHLHLPKSQSTKASLPWVLLHINPHDPSPSAPLHPTAEAAPLSPLSTPSR</sequence>
<organism evidence="2 3">
    <name type="scientific">Hyaloscypha bicolor E</name>
    <dbReference type="NCBI Taxonomy" id="1095630"/>
    <lineage>
        <taxon>Eukaryota</taxon>
        <taxon>Fungi</taxon>
        <taxon>Dikarya</taxon>
        <taxon>Ascomycota</taxon>
        <taxon>Pezizomycotina</taxon>
        <taxon>Leotiomycetes</taxon>
        <taxon>Helotiales</taxon>
        <taxon>Hyaloscyphaceae</taxon>
        <taxon>Hyaloscypha</taxon>
        <taxon>Hyaloscypha bicolor</taxon>
    </lineage>
</organism>
<dbReference type="GeneID" id="36589813"/>
<evidence type="ECO:0000256" key="1">
    <source>
        <dbReference type="SAM" id="MobiDB-lite"/>
    </source>
</evidence>
<dbReference type="AlphaFoldDB" id="A0A2J6SL28"/>
<proteinExistence type="predicted"/>
<dbReference type="EMBL" id="KZ613912">
    <property type="protein sequence ID" value="PMD51457.1"/>
    <property type="molecule type" value="Genomic_DNA"/>
</dbReference>
<dbReference type="InParanoid" id="A0A2J6SL28"/>
<protein>
    <submittedName>
        <fullName evidence="2">Uncharacterized protein</fullName>
    </submittedName>
</protein>
<reference evidence="2 3" key="1">
    <citation type="submission" date="2016-04" db="EMBL/GenBank/DDBJ databases">
        <title>A degradative enzymes factory behind the ericoid mycorrhizal symbiosis.</title>
        <authorList>
            <consortium name="DOE Joint Genome Institute"/>
            <person name="Martino E."/>
            <person name="Morin E."/>
            <person name="Grelet G."/>
            <person name="Kuo A."/>
            <person name="Kohler A."/>
            <person name="Daghino S."/>
            <person name="Barry K."/>
            <person name="Choi C."/>
            <person name="Cichocki N."/>
            <person name="Clum A."/>
            <person name="Copeland A."/>
            <person name="Hainaut M."/>
            <person name="Haridas S."/>
            <person name="Labutti K."/>
            <person name="Lindquist E."/>
            <person name="Lipzen A."/>
            <person name="Khouja H.-R."/>
            <person name="Murat C."/>
            <person name="Ohm R."/>
            <person name="Olson A."/>
            <person name="Spatafora J."/>
            <person name="Veneault-Fourrey C."/>
            <person name="Henrissat B."/>
            <person name="Grigoriev I."/>
            <person name="Martin F."/>
            <person name="Perotto S."/>
        </authorList>
    </citation>
    <scope>NUCLEOTIDE SEQUENCE [LARGE SCALE GENOMIC DNA]</scope>
    <source>
        <strain evidence="2 3">E</strain>
    </source>
</reference>
<keyword evidence="3" id="KW-1185">Reference proteome</keyword>
<dbReference type="Proteomes" id="UP000235371">
    <property type="component" value="Unassembled WGS sequence"/>
</dbReference>
<dbReference type="RefSeq" id="XP_024728361.1">
    <property type="nucleotide sequence ID" value="XM_024881736.1"/>
</dbReference>
<accession>A0A2J6SL28</accession>
<name>A0A2J6SL28_9HELO</name>
<gene>
    <name evidence="2" type="ORF">K444DRAFT_620568</name>
</gene>